<sequence length="50" mass="5816">MEIRKLRGKRRQLPSLEGELERLRGSTAACNQNFKKIKLDFSYYSSGVHC</sequence>
<comment type="caution">
    <text evidence="1">The sequence shown here is derived from an EMBL/GenBank/DDBJ whole genome shotgun (WGS) entry which is preliminary data.</text>
</comment>
<dbReference type="AlphaFoldDB" id="A0AAV5JR05"/>
<dbReference type="EMBL" id="BPVZ01000042">
    <property type="protein sequence ID" value="GKV14893.1"/>
    <property type="molecule type" value="Genomic_DNA"/>
</dbReference>
<organism evidence="1 2">
    <name type="scientific">Rubroshorea leprosula</name>
    <dbReference type="NCBI Taxonomy" id="152421"/>
    <lineage>
        <taxon>Eukaryota</taxon>
        <taxon>Viridiplantae</taxon>
        <taxon>Streptophyta</taxon>
        <taxon>Embryophyta</taxon>
        <taxon>Tracheophyta</taxon>
        <taxon>Spermatophyta</taxon>
        <taxon>Magnoliopsida</taxon>
        <taxon>eudicotyledons</taxon>
        <taxon>Gunneridae</taxon>
        <taxon>Pentapetalae</taxon>
        <taxon>rosids</taxon>
        <taxon>malvids</taxon>
        <taxon>Malvales</taxon>
        <taxon>Dipterocarpaceae</taxon>
        <taxon>Rubroshorea</taxon>
    </lineage>
</organism>
<name>A0AAV5JR05_9ROSI</name>
<accession>A0AAV5JR05</accession>
<keyword evidence="2" id="KW-1185">Reference proteome</keyword>
<gene>
    <name evidence="1" type="ORF">SLEP1_g25696</name>
</gene>
<evidence type="ECO:0000313" key="2">
    <source>
        <dbReference type="Proteomes" id="UP001054252"/>
    </source>
</evidence>
<protein>
    <submittedName>
        <fullName evidence="1">Uncharacterized protein</fullName>
    </submittedName>
</protein>
<proteinExistence type="predicted"/>
<dbReference type="Proteomes" id="UP001054252">
    <property type="component" value="Unassembled WGS sequence"/>
</dbReference>
<reference evidence="1 2" key="1">
    <citation type="journal article" date="2021" name="Commun. Biol.">
        <title>The genome of Shorea leprosula (Dipterocarpaceae) highlights the ecological relevance of drought in aseasonal tropical rainforests.</title>
        <authorList>
            <person name="Ng K.K.S."/>
            <person name="Kobayashi M.J."/>
            <person name="Fawcett J.A."/>
            <person name="Hatakeyama M."/>
            <person name="Paape T."/>
            <person name="Ng C.H."/>
            <person name="Ang C.C."/>
            <person name="Tnah L.H."/>
            <person name="Lee C.T."/>
            <person name="Nishiyama T."/>
            <person name="Sese J."/>
            <person name="O'Brien M.J."/>
            <person name="Copetti D."/>
            <person name="Mohd Noor M.I."/>
            <person name="Ong R.C."/>
            <person name="Putra M."/>
            <person name="Sireger I.Z."/>
            <person name="Indrioko S."/>
            <person name="Kosugi Y."/>
            <person name="Izuno A."/>
            <person name="Isagi Y."/>
            <person name="Lee S.L."/>
            <person name="Shimizu K.K."/>
        </authorList>
    </citation>
    <scope>NUCLEOTIDE SEQUENCE [LARGE SCALE GENOMIC DNA]</scope>
    <source>
        <strain evidence="1">214</strain>
    </source>
</reference>
<evidence type="ECO:0000313" key="1">
    <source>
        <dbReference type="EMBL" id="GKV14893.1"/>
    </source>
</evidence>